<keyword evidence="5" id="KW-0918">Phosphonate transport</keyword>
<dbReference type="Gene3D" id="3.40.50.300">
    <property type="entry name" value="P-loop containing nucleotide triphosphate hydrolases"/>
    <property type="match status" value="1"/>
</dbReference>
<dbReference type="InterPro" id="IPR012693">
    <property type="entry name" value="ABC_transpr_PhnC"/>
</dbReference>
<gene>
    <name evidence="9" type="primary">phnC</name>
    <name evidence="9" type="ORF">ACFQ22_11645</name>
</gene>
<dbReference type="InterPro" id="IPR027417">
    <property type="entry name" value="P-loop_NTPase"/>
</dbReference>
<accession>A0ABW3PFM9</accession>
<keyword evidence="4 9" id="KW-0067">ATP-binding</keyword>
<dbReference type="InterPro" id="IPR017871">
    <property type="entry name" value="ABC_transporter-like_CS"/>
</dbReference>
<dbReference type="EMBL" id="JBHTLH010000041">
    <property type="protein sequence ID" value="MFD1126004.1"/>
    <property type="molecule type" value="Genomic_DNA"/>
</dbReference>
<evidence type="ECO:0000256" key="5">
    <source>
        <dbReference type="ARBA" id="ARBA00022885"/>
    </source>
</evidence>
<keyword evidence="2" id="KW-1003">Cell membrane</keyword>
<comment type="caution">
    <text evidence="9">The sequence shown here is derived from an EMBL/GenBank/DDBJ whole genome shotgun (WGS) entry which is preliminary data.</text>
</comment>
<feature type="domain" description="ABC transporter" evidence="8">
    <location>
        <begin position="2"/>
        <end position="246"/>
    </location>
</feature>
<dbReference type="Pfam" id="PF00005">
    <property type="entry name" value="ABC_tran"/>
    <property type="match status" value="1"/>
</dbReference>
<evidence type="ECO:0000313" key="9">
    <source>
        <dbReference type="EMBL" id="MFD1126004.1"/>
    </source>
</evidence>
<dbReference type="PANTHER" id="PTHR43166">
    <property type="entry name" value="AMINO ACID IMPORT ATP-BINDING PROTEIN"/>
    <property type="match status" value="1"/>
</dbReference>
<evidence type="ECO:0000256" key="7">
    <source>
        <dbReference type="ARBA" id="ARBA00023136"/>
    </source>
</evidence>
<evidence type="ECO:0000256" key="2">
    <source>
        <dbReference type="ARBA" id="ARBA00022475"/>
    </source>
</evidence>
<keyword evidence="3" id="KW-0547">Nucleotide-binding</keyword>
<dbReference type="SMART" id="SM00382">
    <property type="entry name" value="AAA"/>
    <property type="match status" value="1"/>
</dbReference>
<dbReference type="NCBIfam" id="TIGR02315">
    <property type="entry name" value="ABC_phnC"/>
    <property type="match status" value="1"/>
</dbReference>
<evidence type="ECO:0000259" key="8">
    <source>
        <dbReference type="PROSITE" id="PS50893"/>
    </source>
</evidence>
<keyword evidence="1" id="KW-0813">Transport</keyword>
<organism evidence="9 10">
    <name type="scientific">Lentilactobacillus raoultii</name>
    <dbReference type="NCBI Taxonomy" id="1987503"/>
    <lineage>
        <taxon>Bacteria</taxon>
        <taxon>Bacillati</taxon>
        <taxon>Bacillota</taxon>
        <taxon>Bacilli</taxon>
        <taxon>Lactobacillales</taxon>
        <taxon>Lactobacillaceae</taxon>
        <taxon>Lentilactobacillus</taxon>
    </lineage>
</organism>
<reference evidence="10" key="1">
    <citation type="journal article" date="2019" name="Int. J. Syst. Evol. Microbiol.">
        <title>The Global Catalogue of Microorganisms (GCM) 10K type strain sequencing project: providing services to taxonomists for standard genome sequencing and annotation.</title>
        <authorList>
            <consortium name="The Broad Institute Genomics Platform"/>
            <consortium name="The Broad Institute Genome Sequencing Center for Infectious Disease"/>
            <person name="Wu L."/>
            <person name="Ma J."/>
        </authorList>
    </citation>
    <scope>NUCLEOTIDE SEQUENCE [LARGE SCALE GENOMIC DNA]</scope>
    <source>
        <strain evidence="10">CCUG 71848</strain>
    </source>
</reference>
<dbReference type="PROSITE" id="PS00211">
    <property type="entry name" value="ABC_TRANSPORTER_1"/>
    <property type="match status" value="1"/>
</dbReference>
<name>A0ABW3PFM9_9LACO</name>
<evidence type="ECO:0000256" key="3">
    <source>
        <dbReference type="ARBA" id="ARBA00022741"/>
    </source>
</evidence>
<keyword evidence="7" id="KW-0472">Membrane</keyword>
<dbReference type="InterPro" id="IPR050086">
    <property type="entry name" value="MetN_ABC_transporter-like"/>
</dbReference>
<dbReference type="InterPro" id="IPR003439">
    <property type="entry name" value="ABC_transporter-like_ATP-bd"/>
</dbReference>
<sequence>MLEVKNLSKTYEGGKKSLRDVSFTAKAGEVTAIIGPSGAGKTTLLRSINQLITDDSGQILFDGQNIRELSRRQLKQTRSKIGMIFQNYNLIEPLTTIENVLHGSLARKSTIAGVLSLYSKQEKQEALQLIDEVGLKEFAFNYCSDLSGGQKQRVGIARSLMQHPKMMLCDEPIASLDPRSTTMVMTILRRLADEKQLMILINLHQVDIAKTYADHLIGLNNGRIVFDGQAAEATDRQIEAIYSGVDSLVTE</sequence>
<dbReference type="InterPro" id="IPR003593">
    <property type="entry name" value="AAA+_ATPase"/>
</dbReference>
<keyword evidence="10" id="KW-1185">Reference proteome</keyword>
<dbReference type="GO" id="GO:0005524">
    <property type="term" value="F:ATP binding"/>
    <property type="evidence" value="ECO:0007669"/>
    <property type="project" value="UniProtKB-KW"/>
</dbReference>
<evidence type="ECO:0000256" key="1">
    <source>
        <dbReference type="ARBA" id="ARBA00022448"/>
    </source>
</evidence>
<dbReference type="CDD" id="cd03256">
    <property type="entry name" value="ABC_PhnC_transporter"/>
    <property type="match status" value="1"/>
</dbReference>
<dbReference type="SUPFAM" id="SSF52540">
    <property type="entry name" value="P-loop containing nucleoside triphosphate hydrolases"/>
    <property type="match status" value="1"/>
</dbReference>
<proteinExistence type="predicted"/>
<dbReference type="RefSeq" id="WP_121979057.1">
    <property type="nucleotide sequence ID" value="NZ_JBHTLH010000041.1"/>
</dbReference>
<evidence type="ECO:0000256" key="4">
    <source>
        <dbReference type="ARBA" id="ARBA00022840"/>
    </source>
</evidence>
<evidence type="ECO:0000256" key="6">
    <source>
        <dbReference type="ARBA" id="ARBA00022967"/>
    </source>
</evidence>
<evidence type="ECO:0000313" key="10">
    <source>
        <dbReference type="Proteomes" id="UP001597156"/>
    </source>
</evidence>
<protein>
    <submittedName>
        <fullName evidence="9">Phosphonate ABC transporter ATP-binding protein</fullName>
    </submittedName>
</protein>
<dbReference type="PROSITE" id="PS50893">
    <property type="entry name" value="ABC_TRANSPORTER_2"/>
    <property type="match status" value="1"/>
</dbReference>
<keyword evidence="6" id="KW-1278">Translocase</keyword>
<dbReference type="Proteomes" id="UP001597156">
    <property type="component" value="Unassembled WGS sequence"/>
</dbReference>
<dbReference type="PANTHER" id="PTHR43166:SF6">
    <property type="entry name" value="PHOSPHONATES IMPORT ATP-BINDING PROTEIN PHNC"/>
    <property type="match status" value="1"/>
</dbReference>